<gene>
    <name evidence="1" type="ORF">AC499_0151</name>
    <name evidence="2" type="ORF">AC499_1110</name>
</gene>
<accession>A0ABR5KSX0</accession>
<evidence type="ECO:0000313" key="2">
    <source>
        <dbReference type="EMBL" id="KPC17908.1"/>
    </source>
</evidence>
<dbReference type="EMBL" id="LGLK01000057">
    <property type="protein sequence ID" value="KPC16949.1"/>
    <property type="molecule type" value="Genomic_DNA"/>
</dbReference>
<keyword evidence="3" id="KW-1185">Reference proteome</keyword>
<dbReference type="GeneID" id="39473929"/>
<protein>
    <submittedName>
        <fullName evidence="2">Uncharacterized protein</fullName>
    </submittedName>
</protein>
<comment type="caution">
    <text evidence="2">The sequence shown here is derived from an EMBL/GenBank/DDBJ whole genome shotgun (WGS) entry which is preliminary data.</text>
</comment>
<name>A0ABR5KSX0_PSEAV</name>
<dbReference type="EMBL" id="LGLK01000057">
    <property type="protein sequence ID" value="KPC17908.1"/>
    <property type="molecule type" value="Genomic_DNA"/>
</dbReference>
<evidence type="ECO:0000313" key="3">
    <source>
        <dbReference type="Proteomes" id="UP000037943"/>
    </source>
</evidence>
<reference evidence="2 3" key="2">
    <citation type="submission" date="2015-10" db="EMBL/GenBank/DDBJ databases">
        <title>Comparative genomics and high-throughput reverse genetic screens identify a new phytobacterial MAMP and an Arabidopsis receptor required for immune elicitation.</title>
        <authorList>
            <person name="Mott G.A."/>
            <person name="Thakur S."/>
            <person name="Wang P.W."/>
            <person name="Desveaux D."/>
            <person name="Guttman D.S."/>
        </authorList>
    </citation>
    <scope>NUCLEOTIDE SEQUENCE [LARGE SCALE GENOMIC DNA]</scope>
    <source>
        <strain evidence="2 3">107</strain>
    </source>
</reference>
<proteinExistence type="predicted"/>
<organism evidence="2 3">
    <name type="scientific">Pseudomonas amygdali pv. lachrymans</name>
    <name type="common">Pseudomonas syringae pv. lachrymans</name>
    <dbReference type="NCBI Taxonomy" id="53707"/>
    <lineage>
        <taxon>Bacteria</taxon>
        <taxon>Pseudomonadati</taxon>
        <taxon>Pseudomonadota</taxon>
        <taxon>Gammaproteobacteria</taxon>
        <taxon>Pseudomonadales</taxon>
        <taxon>Pseudomonadaceae</taxon>
        <taxon>Pseudomonas</taxon>
        <taxon>Pseudomonas amygdali</taxon>
    </lineage>
</organism>
<dbReference type="RefSeq" id="WP_005742276.1">
    <property type="nucleotide sequence ID" value="NZ_LGLK01000057.1"/>
</dbReference>
<sequence length="78" mass="8570">MTSLSAVIAILQAQLAEAFAELACSSSTLANDLLQRFPGYRKAKENLSDAFWQGDASRMLEAIRSAPAPIYEESEDWC</sequence>
<evidence type="ECO:0000313" key="1">
    <source>
        <dbReference type="EMBL" id="KPC16949.1"/>
    </source>
</evidence>
<dbReference type="Proteomes" id="UP000037943">
    <property type="component" value="Unassembled WGS sequence"/>
</dbReference>
<reference evidence="2" key="1">
    <citation type="submission" date="2015-07" db="EMBL/GenBank/DDBJ databases">
        <authorList>
            <person name="O'Brien H.E."/>
            <person name="Thakur S."/>
            <person name="Gong Y."/>
            <person name="Wang P.W."/>
            <person name="Guttman D.S."/>
        </authorList>
    </citation>
    <scope>NUCLEOTIDE SEQUENCE</scope>
    <source>
        <strain evidence="2">107</strain>
    </source>
</reference>